<feature type="short sequence motif" description="DGA/G" evidence="2">
    <location>
        <begin position="171"/>
        <end position="173"/>
    </location>
</feature>
<comment type="caution">
    <text evidence="2">Lacks conserved residue(s) required for the propagation of feature annotation.</text>
</comment>
<feature type="domain" description="PNPLA" evidence="3">
    <location>
        <begin position="13"/>
        <end position="186"/>
    </location>
</feature>
<dbReference type="GO" id="GO:0016787">
    <property type="term" value="F:hydrolase activity"/>
    <property type="evidence" value="ECO:0007669"/>
    <property type="project" value="UniProtKB-UniRule"/>
</dbReference>
<dbReference type="OrthoDB" id="9802424at2"/>
<feature type="active site" description="Nucleophile" evidence="2">
    <location>
        <position position="46"/>
    </location>
</feature>
<dbReference type="Proteomes" id="UP000014809">
    <property type="component" value="Chromosome"/>
</dbReference>
<proteinExistence type="predicted"/>
<dbReference type="STRING" id="1200352.A606_01380"/>
<dbReference type="InterPro" id="IPR002641">
    <property type="entry name" value="PNPLA_dom"/>
</dbReference>
<dbReference type="Gene3D" id="3.40.1090.10">
    <property type="entry name" value="Cytosolic phospholipase A2 catalytic domain"/>
    <property type="match status" value="2"/>
</dbReference>
<dbReference type="Pfam" id="PF19890">
    <property type="entry name" value="DUF6363"/>
    <property type="match status" value="1"/>
</dbReference>
<dbReference type="HOGENOM" id="CLU_048271_1_1_11"/>
<keyword evidence="2" id="KW-0442">Lipid degradation</keyword>
<evidence type="ECO:0000313" key="4">
    <source>
        <dbReference type="EMBL" id="AGP29931.1"/>
    </source>
</evidence>
<evidence type="ECO:0000259" key="3">
    <source>
        <dbReference type="PROSITE" id="PS51635"/>
    </source>
</evidence>
<protein>
    <submittedName>
        <fullName evidence="4">Putative phospholipase</fullName>
    </submittedName>
</protein>
<feature type="short sequence motif" description="GXSXG" evidence="2">
    <location>
        <begin position="44"/>
        <end position="48"/>
    </location>
</feature>
<organism evidence="4 5">
    <name type="scientific">Corynebacterium terpenotabidum Y-11</name>
    <dbReference type="NCBI Taxonomy" id="1200352"/>
    <lineage>
        <taxon>Bacteria</taxon>
        <taxon>Bacillati</taxon>
        <taxon>Actinomycetota</taxon>
        <taxon>Actinomycetes</taxon>
        <taxon>Mycobacteriales</taxon>
        <taxon>Corynebacteriaceae</taxon>
        <taxon>Corynebacterium</taxon>
    </lineage>
</organism>
<accession>S4XBG1</accession>
<dbReference type="InterPro" id="IPR037483">
    <property type="entry name" value="YjjU-like"/>
</dbReference>
<dbReference type="Pfam" id="PF01734">
    <property type="entry name" value="Patatin"/>
    <property type="match status" value="1"/>
</dbReference>
<dbReference type="SUPFAM" id="SSF52151">
    <property type="entry name" value="FabD/lysophospholipase-like"/>
    <property type="match status" value="1"/>
</dbReference>
<dbReference type="PROSITE" id="PS51635">
    <property type="entry name" value="PNPLA"/>
    <property type="match status" value="1"/>
</dbReference>
<feature type="active site" description="Proton acceptor" evidence="2">
    <location>
        <position position="171"/>
    </location>
</feature>
<sequence>MTDSPVFAPDVALVCEGGGTRNSFTAASIHELMRREVSFGWVGGISAGATHTANFLAGDADRARESFGEFIVSKEAGGIRSFLGGDGYFNAEYIYELSGQPESALPYDWDAYHANPTPFRVGGMNAVTGETVYWGREDIDDLPSLMKRVRASSTLPVIMNMTEIDGVEYVDGALGSSAGIPVEAAEADGFEKFLVLCTHTRGYVRPEVKYPGAVRRLLRNYPTVAEAVISRPARYNAEKERLLQMEKEGRAYLFFPDEMRIGNTERDLDKLKAAYYDGMVQTHREWDRWMEFLGV</sequence>
<dbReference type="CDD" id="cd07208">
    <property type="entry name" value="Pat_hypo_Ecoli_yjju_like"/>
    <property type="match status" value="1"/>
</dbReference>
<evidence type="ECO:0000313" key="5">
    <source>
        <dbReference type="Proteomes" id="UP000014809"/>
    </source>
</evidence>
<evidence type="ECO:0000256" key="1">
    <source>
        <dbReference type="ARBA" id="ARBA00023098"/>
    </source>
</evidence>
<dbReference type="GO" id="GO:0016042">
    <property type="term" value="P:lipid catabolic process"/>
    <property type="evidence" value="ECO:0007669"/>
    <property type="project" value="UniProtKB-UniRule"/>
</dbReference>
<name>S4XBG1_9CORY</name>
<keyword evidence="2" id="KW-0378">Hydrolase</keyword>
<dbReference type="KEGG" id="cter:A606_01380"/>
<dbReference type="InterPro" id="IPR016035">
    <property type="entry name" value="Acyl_Trfase/lysoPLipase"/>
</dbReference>
<reference evidence="4 5" key="1">
    <citation type="submission" date="2012-06" db="EMBL/GenBank/DDBJ databases">
        <title>Complete genome sequence of Corynebacterium terpenotabidum Y-11 (=DSM 44721).</title>
        <authorList>
            <person name="Ruckert C."/>
            <person name="Albersmeier A."/>
            <person name="Al-Dilaimi A."/>
            <person name="Szczepanowski R."/>
            <person name="Kalinowski J."/>
        </authorList>
    </citation>
    <scope>NUCLEOTIDE SEQUENCE [LARGE SCALE GENOMIC DNA]</scope>
    <source>
        <strain evidence="4 5">Y-11</strain>
    </source>
</reference>
<evidence type="ECO:0000256" key="2">
    <source>
        <dbReference type="PROSITE-ProRule" id="PRU01161"/>
    </source>
</evidence>
<dbReference type="AlphaFoldDB" id="S4XBG1"/>
<dbReference type="EMBL" id="CP003696">
    <property type="protein sequence ID" value="AGP29931.1"/>
    <property type="molecule type" value="Genomic_DNA"/>
</dbReference>
<dbReference type="eggNOG" id="COG4667">
    <property type="taxonomic scope" value="Bacteria"/>
</dbReference>
<dbReference type="RefSeq" id="WP_020440296.1">
    <property type="nucleotide sequence ID" value="NC_021663.1"/>
</dbReference>
<keyword evidence="5" id="KW-1185">Reference proteome</keyword>
<dbReference type="PATRIC" id="fig|1200352.3.peg.276"/>
<gene>
    <name evidence="4" type="ORF">A606_01380</name>
</gene>
<dbReference type="InterPro" id="IPR045943">
    <property type="entry name" value="DUF6363"/>
</dbReference>
<keyword evidence="1 2" id="KW-0443">Lipid metabolism</keyword>